<organism evidence="3 4">
    <name type="scientific">Russula ochroleuca</name>
    <dbReference type="NCBI Taxonomy" id="152965"/>
    <lineage>
        <taxon>Eukaryota</taxon>
        <taxon>Fungi</taxon>
        <taxon>Dikarya</taxon>
        <taxon>Basidiomycota</taxon>
        <taxon>Agaricomycotina</taxon>
        <taxon>Agaricomycetes</taxon>
        <taxon>Russulales</taxon>
        <taxon>Russulaceae</taxon>
        <taxon>Russula</taxon>
    </lineage>
</organism>
<feature type="domain" description="DUF6535" evidence="2">
    <location>
        <begin position="2"/>
        <end position="180"/>
    </location>
</feature>
<dbReference type="Proteomes" id="UP000759537">
    <property type="component" value="Unassembled WGS sequence"/>
</dbReference>
<reference evidence="3" key="2">
    <citation type="journal article" date="2020" name="Nat. Commun.">
        <title>Large-scale genome sequencing of mycorrhizal fungi provides insights into the early evolution of symbiotic traits.</title>
        <authorList>
            <person name="Miyauchi S."/>
            <person name="Kiss E."/>
            <person name="Kuo A."/>
            <person name="Drula E."/>
            <person name="Kohler A."/>
            <person name="Sanchez-Garcia M."/>
            <person name="Morin E."/>
            <person name="Andreopoulos B."/>
            <person name="Barry K.W."/>
            <person name="Bonito G."/>
            <person name="Buee M."/>
            <person name="Carver A."/>
            <person name="Chen C."/>
            <person name="Cichocki N."/>
            <person name="Clum A."/>
            <person name="Culley D."/>
            <person name="Crous P.W."/>
            <person name="Fauchery L."/>
            <person name="Girlanda M."/>
            <person name="Hayes R.D."/>
            <person name="Keri Z."/>
            <person name="LaButti K."/>
            <person name="Lipzen A."/>
            <person name="Lombard V."/>
            <person name="Magnuson J."/>
            <person name="Maillard F."/>
            <person name="Murat C."/>
            <person name="Nolan M."/>
            <person name="Ohm R.A."/>
            <person name="Pangilinan J."/>
            <person name="Pereira M.F."/>
            <person name="Perotto S."/>
            <person name="Peter M."/>
            <person name="Pfister S."/>
            <person name="Riley R."/>
            <person name="Sitrit Y."/>
            <person name="Stielow J.B."/>
            <person name="Szollosi G."/>
            <person name="Zifcakova L."/>
            <person name="Stursova M."/>
            <person name="Spatafora J.W."/>
            <person name="Tedersoo L."/>
            <person name="Vaario L.M."/>
            <person name="Yamada A."/>
            <person name="Yan M."/>
            <person name="Wang P."/>
            <person name="Xu J."/>
            <person name="Bruns T."/>
            <person name="Baldrian P."/>
            <person name="Vilgalys R."/>
            <person name="Dunand C."/>
            <person name="Henrissat B."/>
            <person name="Grigoriev I.V."/>
            <person name="Hibbett D."/>
            <person name="Nagy L.G."/>
            <person name="Martin F.M."/>
        </authorList>
    </citation>
    <scope>NUCLEOTIDE SEQUENCE</scope>
    <source>
        <strain evidence="3">Prilba</strain>
    </source>
</reference>
<feature type="transmembrane region" description="Helical" evidence="1">
    <location>
        <begin position="90"/>
        <end position="112"/>
    </location>
</feature>
<keyword evidence="4" id="KW-1185">Reference proteome</keyword>
<feature type="transmembrane region" description="Helical" evidence="1">
    <location>
        <begin position="221"/>
        <end position="239"/>
    </location>
</feature>
<keyword evidence="1" id="KW-1133">Transmembrane helix</keyword>
<dbReference type="AlphaFoldDB" id="A0A9P5T544"/>
<dbReference type="EMBL" id="WHVB01000015">
    <property type="protein sequence ID" value="KAF8476363.1"/>
    <property type="molecule type" value="Genomic_DNA"/>
</dbReference>
<reference evidence="3" key="1">
    <citation type="submission" date="2019-10" db="EMBL/GenBank/DDBJ databases">
        <authorList>
            <consortium name="DOE Joint Genome Institute"/>
            <person name="Kuo A."/>
            <person name="Miyauchi S."/>
            <person name="Kiss E."/>
            <person name="Drula E."/>
            <person name="Kohler A."/>
            <person name="Sanchez-Garcia M."/>
            <person name="Andreopoulos B."/>
            <person name="Barry K.W."/>
            <person name="Bonito G."/>
            <person name="Buee M."/>
            <person name="Carver A."/>
            <person name="Chen C."/>
            <person name="Cichocki N."/>
            <person name="Clum A."/>
            <person name="Culley D."/>
            <person name="Crous P.W."/>
            <person name="Fauchery L."/>
            <person name="Girlanda M."/>
            <person name="Hayes R."/>
            <person name="Keri Z."/>
            <person name="LaButti K."/>
            <person name="Lipzen A."/>
            <person name="Lombard V."/>
            <person name="Magnuson J."/>
            <person name="Maillard F."/>
            <person name="Morin E."/>
            <person name="Murat C."/>
            <person name="Nolan M."/>
            <person name="Ohm R."/>
            <person name="Pangilinan J."/>
            <person name="Pereira M."/>
            <person name="Perotto S."/>
            <person name="Peter M."/>
            <person name="Riley R."/>
            <person name="Sitrit Y."/>
            <person name="Stielow B."/>
            <person name="Szollosi G."/>
            <person name="Zifcakova L."/>
            <person name="Stursova M."/>
            <person name="Spatafora J.W."/>
            <person name="Tedersoo L."/>
            <person name="Vaario L.-M."/>
            <person name="Yamada A."/>
            <person name="Yan M."/>
            <person name="Wang P."/>
            <person name="Xu J."/>
            <person name="Bruns T."/>
            <person name="Baldrian P."/>
            <person name="Vilgalys R."/>
            <person name="Henrissat B."/>
            <person name="Grigoriev I.V."/>
            <person name="Hibbett D."/>
            <person name="Nagy L.G."/>
            <person name="Martin F.M."/>
        </authorList>
    </citation>
    <scope>NUCLEOTIDE SEQUENCE</scope>
    <source>
        <strain evidence="3">Prilba</strain>
    </source>
</reference>
<feature type="transmembrane region" description="Helical" evidence="1">
    <location>
        <begin position="159"/>
        <end position="183"/>
    </location>
</feature>
<proteinExistence type="predicted"/>
<dbReference type="InterPro" id="IPR045338">
    <property type="entry name" value="DUF6535"/>
</dbReference>
<dbReference type="Pfam" id="PF20153">
    <property type="entry name" value="DUF6535"/>
    <property type="match status" value="1"/>
</dbReference>
<protein>
    <recommendedName>
        <fullName evidence="2">DUF6535 domain-containing protein</fullName>
    </recommendedName>
</protein>
<keyword evidence="1" id="KW-0812">Transmembrane</keyword>
<dbReference type="OrthoDB" id="3219854at2759"/>
<comment type="caution">
    <text evidence="3">The sequence shown here is derived from an EMBL/GenBank/DDBJ whole genome shotgun (WGS) entry which is preliminary data.</text>
</comment>
<evidence type="ECO:0000313" key="4">
    <source>
        <dbReference type="Proteomes" id="UP000759537"/>
    </source>
</evidence>
<gene>
    <name evidence="3" type="ORF">DFH94DRAFT_109574</name>
</gene>
<accession>A0A9P5T544</accession>
<evidence type="ECO:0000259" key="2">
    <source>
        <dbReference type="Pfam" id="PF20153"/>
    </source>
</evidence>
<name>A0A9P5T544_9AGAM</name>
<feature type="transmembrane region" description="Helical" evidence="1">
    <location>
        <begin position="21"/>
        <end position="47"/>
    </location>
</feature>
<evidence type="ECO:0000313" key="3">
    <source>
        <dbReference type="EMBL" id="KAF8476363.1"/>
    </source>
</evidence>
<keyword evidence="1" id="KW-0472">Membrane</keyword>
<sequence>MYSKTAEEEDNKMADRWQKDADGILIFTGLFSAAVAALLSVSLQSLIPNSQDTSSFYLGNIYGILADPNVTRTSVRSPIAKPPPFSTPRYAIWVNSLWFLSLLISLTGALLATSSHQWARRYIRVTQPPRCSPEKRARMRAFFANGMEKMHIAQVVEGLPTLIHISLFLFFGGVAIFLFNINHAVFNSVVWWIALFAIAYGLITVMPIVRYDSPYYSPLSLPAWFLYTSISYLFFRVIFSIKSDRIKVFRTWQRLRTIRDRYRGWIFGGVEEAAKETASKVSERLTEIDLLILGWTIDALGDDNGLEKFFEAIPGFFNSKLLKHLKKESPNNENRSENLLKKFWKASNGFFERTLLSNSVTEEVKSRRLDIGMNATSEMSNLRISSIPRDLLFQSWDPVPQNVQIGNILTPWCNSNNTDIAWYAHCIATRILASVQERDDSWIGLAADVLGLSKHNLRDIAKGKDISVIGACCRHFQNLTYTRHLLVCSMTSVRCGTKAFEKHGRKGMTVIPSVFSVRLAFFSTLYIKALTLPPLLQSMISTTFCFDQSRIHHSTSLIIARILLRPPHQLHPFYKFPPCHLP</sequence>
<evidence type="ECO:0000256" key="1">
    <source>
        <dbReference type="SAM" id="Phobius"/>
    </source>
</evidence>
<feature type="transmembrane region" description="Helical" evidence="1">
    <location>
        <begin position="189"/>
        <end position="209"/>
    </location>
</feature>